<evidence type="ECO:0000256" key="9">
    <source>
        <dbReference type="ARBA" id="ARBA00056419"/>
    </source>
</evidence>
<feature type="region of interest" description="Disordered" evidence="11">
    <location>
        <begin position="160"/>
        <end position="179"/>
    </location>
</feature>
<comment type="similarity">
    <text evidence="3">Belongs to the actin-binding proteins ADF family. Twinfilin subfamily.</text>
</comment>
<feature type="domain" description="ADF-H" evidence="12">
    <location>
        <begin position="180"/>
        <end position="315"/>
    </location>
</feature>
<evidence type="ECO:0000256" key="1">
    <source>
        <dbReference type="ARBA" id="ARBA00004245"/>
    </source>
</evidence>
<proteinExistence type="inferred from homology"/>
<evidence type="ECO:0000256" key="4">
    <source>
        <dbReference type="ARBA" id="ARBA00022490"/>
    </source>
</evidence>
<dbReference type="CDD" id="cd11284">
    <property type="entry name" value="ADF_Twf-C_like"/>
    <property type="match status" value="1"/>
</dbReference>
<dbReference type="Pfam" id="PF00241">
    <property type="entry name" value="Cofilin_ADF"/>
    <property type="match status" value="2"/>
</dbReference>
<comment type="caution">
    <text evidence="13">The sequence shown here is derived from an EMBL/GenBank/DDBJ whole genome shotgun (WGS) entry which is preliminary data.</text>
</comment>
<protein>
    <recommendedName>
        <fullName evidence="10">Twinfilin</fullName>
    </recommendedName>
</protein>
<comment type="subunit">
    <text evidence="8">Interacts with G-actin; ADP-actin form.</text>
</comment>
<organism evidence="13 14">
    <name type="scientific">Hesseltinella vesiculosa</name>
    <dbReference type="NCBI Taxonomy" id="101127"/>
    <lineage>
        <taxon>Eukaryota</taxon>
        <taxon>Fungi</taxon>
        <taxon>Fungi incertae sedis</taxon>
        <taxon>Mucoromycota</taxon>
        <taxon>Mucoromycotina</taxon>
        <taxon>Mucoromycetes</taxon>
        <taxon>Mucorales</taxon>
        <taxon>Cunninghamellaceae</taxon>
        <taxon>Hesseltinella</taxon>
    </lineage>
</organism>
<keyword evidence="14" id="KW-1185">Reference proteome</keyword>
<dbReference type="EMBL" id="MCGT01000037">
    <property type="protein sequence ID" value="ORX46574.1"/>
    <property type="molecule type" value="Genomic_DNA"/>
</dbReference>
<comment type="subcellular location">
    <subcellularLocation>
        <location evidence="2">Cytoplasm</location>
        <location evidence="2">Cell cortex</location>
    </subcellularLocation>
    <subcellularLocation>
        <location evidence="1">Cytoplasm</location>
        <location evidence="1">Cytoskeleton</location>
    </subcellularLocation>
</comment>
<name>A0A1X2G6W9_9FUNG</name>
<evidence type="ECO:0000256" key="6">
    <source>
        <dbReference type="ARBA" id="ARBA00023203"/>
    </source>
</evidence>
<dbReference type="OrthoDB" id="10006997at2759"/>
<feature type="region of interest" description="Disordered" evidence="11">
    <location>
        <begin position="321"/>
        <end position="368"/>
    </location>
</feature>
<dbReference type="InterPro" id="IPR029006">
    <property type="entry name" value="ADF-H/Gelsolin-like_dom_sf"/>
</dbReference>
<keyword evidence="5" id="KW-0677">Repeat</keyword>
<reference evidence="13 14" key="1">
    <citation type="submission" date="2016-07" db="EMBL/GenBank/DDBJ databases">
        <title>Pervasive Adenine N6-methylation of Active Genes in Fungi.</title>
        <authorList>
            <consortium name="DOE Joint Genome Institute"/>
            <person name="Mondo S.J."/>
            <person name="Dannebaum R.O."/>
            <person name="Kuo R.C."/>
            <person name="Labutti K."/>
            <person name="Haridas S."/>
            <person name="Kuo A."/>
            <person name="Salamov A."/>
            <person name="Ahrendt S.R."/>
            <person name="Lipzen A."/>
            <person name="Sullivan W."/>
            <person name="Andreopoulos W.B."/>
            <person name="Clum A."/>
            <person name="Lindquist E."/>
            <person name="Daum C."/>
            <person name="Ramamoorthy G.K."/>
            <person name="Gryganskyi A."/>
            <person name="Culley D."/>
            <person name="Magnuson J.K."/>
            <person name="James T.Y."/>
            <person name="O'Malley M.A."/>
            <person name="Stajich J.E."/>
            <person name="Spatafora J.W."/>
            <person name="Visel A."/>
            <person name="Grigoriev I.V."/>
        </authorList>
    </citation>
    <scope>NUCLEOTIDE SEQUENCE [LARGE SCALE GENOMIC DNA]</scope>
    <source>
        <strain evidence="13 14">NRRL 3301</strain>
    </source>
</reference>
<evidence type="ECO:0000313" key="13">
    <source>
        <dbReference type="EMBL" id="ORX46574.1"/>
    </source>
</evidence>
<dbReference type="CDD" id="cd11285">
    <property type="entry name" value="ADF_Twf-N_like"/>
    <property type="match status" value="1"/>
</dbReference>
<dbReference type="FunFam" id="3.40.20.10:FF:000042">
    <property type="entry name" value="Actin depolymerizing protein"/>
    <property type="match status" value="1"/>
</dbReference>
<evidence type="ECO:0000256" key="5">
    <source>
        <dbReference type="ARBA" id="ARBA00022737"/>
    </source>
</evidence>
<dbReference type="SMART" id="SM00102">
    <property type="entry name" value="ADF"/>
    <property type="match status" value="2"/>
</dbReference>
<dbReference type="PROSITE" id="PS51263">
    <property type="entry name" value="ADF_H"/>
    <property type="match status" value="2"/>
</dbReference>
<keyword evidence="6" id="KW-0009">Actin-binding</keyword>
<accession>A0A1X2G6W9</accession>
<evidence type="ECO:0000259" key="12">
    <source>
        <dbReference type="PROSITE" id="PS51263"/>
    </source>
</evidence>
<dbReference type="AlphaFoldDB" id="A0A1X2G6W9"/>
<dbReference type="Proteomes" id="UP000242146">
    <property type="component" value="Unassembled WGS sequence"/>
</dbReference>
<dbReference type="GO" id="GO:0051016">
    <property type="term" value="P:barbed-end actin filament capping"/>
    <property type="evidence" value="ECO:0007669"/>
    <property type="project" value="TreeGrafter"/>
</dbReference>
<dbReference type="GO" id="GO:0030042">
    <property type="term" value="P:actin filament depolymerization"/>
    <property type="evidence" value="ECO:0007669"/>
    <property type="project" value="TreeGrafter"/>
</dbReference>
<dbReference type="InterPro" id="IPR028458">
    <property type="entry name" value="Twinfilin"/>
</dbReference>
<dbReference type="SUPFAM" id="SSF55753">
    <property type="entry name" value="Actin depolymerizing proteins"/>
    <property type="match status" value="2"/>
</dbReference>
<dbReference type="Gene3D" id="3.40.20.10">
    <property type="entry name" value="Severin"/>
    <property type="match status" value="2"/>
</dbReference>
<evidence type="ECO:0000256" key="3">
    <source>
        <dbReference type="ARBA" id="ARBA00009557"/>
    </source>
</evidence>
<dbReference type="FunFam" id="3.40.20.10:FF:000007">
    <property type="entry name" value="Twinfilin-1 isoform 1"/>
    <property type="match status" value="1"/>
</dbReference>
<evidence type="ECO:0000256" key="11">
    <source>
        <dbReference type="SAM" id="MobiDB-lite"/>
    </source>
</evidence>
<keyword evidence="7" id="KW-0206">Cytoskeleton</keyword>
<dbReference type="GO" id="GO:0005938">
    <property type="term" value="C:cell cortex"/>
    <property type="evidence" value="ECO:0007669"/>
    <property type="project" value="UniProtKB-SubCell"/>
</dbReference>
<dbReference type="GO" id="GO:0005884">
    <property type="term" value="C:actin filament"/>
    <property type="evidence" value="ECO:0007669"/>
    <property type="project" value="TreeGrafter"/>
</dbReference>
<evidence type="ECO:0000313" key="14">
    <source>
        <dbReference type="Proteomes" id="UP000242146"/>
    </source>
</evidence>
<dbReference type="PANTHER" id="PTHR13759:SF1">
    <property type="entry name" value="TWINFILIN"/>
    <property type="match status" value="1"/>
</dbReference>
<evidence type="ECO:0000256" key="8">
    <source>
        <dbReference type="ARBA" id="ARBA00038532"/>
    </source>
</evidence>
<sequence>MSHQSGIKVSEDLARTFADAVAQGNTRLLRVSIVHESLASTASMEVQGTFDQDFEKVVDYLEDKTPCFVLVRMDEKRSQEYQWLFLSYVPDDAKIRDKMIYASTRATLTKDLGDGKFADNMYGTQKSEFTKDGYKKHLAHKQADAPLTQRERELAEIKAAEAQTASDYQGTSERRTYTPGVAMPMTDEAKDALKALMQADRPHNYVSLFMNKEQIDLDQAKQVAVNDLKTAIPANDPRFTFYVFEHQKHGENKEALVFVYTCPSTSKIRDRMIYSSSKRSVLSVAALACNVEVAKKYETSDPSEVTADYLLEDLDLTPQIATSSAPLPSSPTPPSGSLIGDRIQMLGGTQGGFKRPVAPGRRRPATHV</sequence>
<evidence type="ECO:0000256" key="10">
    <source>
        <dbReference type="ARBA" id="ARBA00069496"/>
    </source>
</evidence>
<dbReference type="GO" id="GO:0051015">
    <property type="term" value="F:actin filament binding"/>
    <property type="evidence" value="ECO:0007669"/>
    <property type="project" value="TreeGrafter"/>
</dbReference>
<gene>
    <name evidence="13" type="ORF">DM01DRAFT_1339575</name>
</gene>
<evidence type="ECO:0000256" key="2">
    <source>
        <dbReference type="ARBA" id="ARBA00004544"/>
    </source>
</evidence>
<feature type="domain" description="ADF-H" evidence="12">
    <location>
        <begin position="6"/>
        <end position="139"/>
    </location>
</feature>
<comment type="function">
    <text evidence="9">Actin-binding protein involved in motile and morphological processes. Inhibits actin polymerization, likely by sequestering G-actin.</text>
</comment>
<dbReference type="GO" id="GO:0003785">
    <property type="term" value="F:actin monomer binding"/>
    <property type="evidence" value="ECO:0007669"/>
    <property type="project" value="TreeGrafter"/>
</dbReference>
<dbReference type="STRING" id="101127.A0A1X2G6W9"/>
<evidence type="ECO:0000256" key="7">
    <source>
        <dbReference type="ARBA" id="ARBA00023212"/>
    </source>
</evidence>
<dbReference type="PANTHER" id="PTHR13759">
    <property type="entry name" value="TWINFILIN"/>
    <property type="match status" value="1"/>
</dbReference>
<dbReference type="InterPro" id="IPR002108">
    <property type="entry name" value="ADF-H"/>
</dbReference>
<keyword evidence="4" id="KW-0963">Cytoplasm</keyword>